<evidence type="ECO:0000256" key="1">
    <source>
        <dbReference type="SAM" id="MobiDB-lite"/>
    </source>
</evidence>
<reference evidence="2" key="1">
    <citation type="submission" date="2021-03" db="EMBL/GenBank/DDBJ databases">
        <title>Comparative genomics and phylogenomic investigation of the class Geoglossomycetes provide insights into ecological specialization and systematics.</title>
        <authorList>
            <person name="Melie T."/>
            <person name="Pirro S."/>
            <person name="Miller A.N."/>
            <person name="Quandt A."/>
        </authorList>
    </citation>
    <scope>NUCLEOTIDE SEQUENCE</scope>
    <source>
        <strain evidence="2">CAQ_001_2017</strain>
    </source>
</reference>
<proteinExistence type="predicted"/>
<evidence type="ECO:0000313" key="3">
    <source>
        <dbReference type="Proteomes" id="UP000750711"/>
    </source>
</evidence>
<sequence>MDDAPNRKETEPACNTCQARKRKTNFGNAVKPFEQPMQIMDEVKVSMDGLTKAENQRVRRLPRGFGMYITSEAERLFRELPEEIWADAMVPEGSKGRVKAITAASPDAAPQPYSDPILEHNSEFNWKSLFPPECDLPESVRGASADIKREPLEPMEMQEDLQPHDVCEPKNIPGIPRQAIPAGESSHLVPSAIYQAEEFTDSWEDAYGWLRSAMSCEPFSIGHPRVNGYQPEEDTPIAEPHI</sequence>
<name>A0A9P8LC87_9PEZI</name>
<dbReference type="AlphaFoldDB" id="A0A9P8LC87"/>
<accession>A0A9P8LC87</accession>
<evidence type="ECO:0000313" key="2">
    <source>
        <dbReference type="EMBL" id="KAH0559581.1"/>
    </source>
</evidence>
<feature type="region of interest" description="Disordered" evidence="1">
    <location>
        <begin position="221"/>
        <end position="242"/>
    </location>
</feature>
<gene>
    <name evidence="2" type="ORF">GP486_003904</name>
</gene>
<keyword evidence="3" id="KW-1185">Reference proteome</keyword>
<organism evidence="2 3">
    <name type="scientific">Trichoglossum hirsutum</name>
    <dbReference type="NCBI Taxonomy" id="265104"/>
    <lineage>
        <taxon>Eukaryota</taxon>
        <taxon>Fungi</taxon>
        <taxon>Dikarya</taxon>
        <taxon>Ascomycota</taxon>
        <taxon>Pezizomycotina</taxon>
        <taxon>Geoglossomycetes</taxon>
        <taxon>Geoglossales</taxon>
        <taxon>Geoglossaceae</taxon>
        <taxon>Trichoglossum</taxon>
    </lineage>
</organism>
<protein>
    <submittedName>
        <fullName evidence="2">Uncharacterized protein</fullName>
    </submittedName>
</protein>
<dbReference type="Proteomes" id="UP000750711">
    <property type="component" value="Unassembled WGS sequence"/>
</dbReference>
<comment type="caution">
    <text evidence="2">The sequence shown here is derived from an EMBL/GenBank/DDBJ whole genome shotgun (WGS) entry which is preliminary data.</text>
</comment>
<dbReference type="EMBL" id="JAGHQM010000565">
    <property type="protein sequence ID" value="KAH0559581.1"/>
    <property type="molecule type" value="Genomic_DNA"/>
</dbReference>